<dbReference type="InterPro" id="IPR003115">
    <property type="entry name" value="ParB_N"/>
</dbReference>
<dbReference type="OrthoDB" id="2064860at2"/>
<dbReference type="eggNOG" id="ENOG5034A2K">
    <property type="taxonomic scope" value="Bacteria"/>
</dbReference>
<evidence type="ECO:0000259" key="3">
    <source>
        <dbReference type="SMART" id="SM00470"/>
    </source>
</evidence>
<name>N1ZUP7_9FIRM</name>
<organism evidence="4 5">
    <name type="scientific">Eubacterium plexicaudatum ASF492</name>
    <dbReference type="NCBI Taxonomy" id="1235802"/>
    <lineage>
        <taxon>Bacteria</taxon>
        <taxon>Bacillati</taxon>
        <taxon>Bacillota</taxon>
        <taxon>Clostridia</taxon>
        <taxon>Eubacteriales</taxon>
        <taxon>Eubacteriaceae</taxon>
        <taxon>Eubacterium</taxon>
    </lineage>
</organism>
<sequence length="400" mass="46493">MAAKKIFKPGQTSSGILDTKGGDKLKQMQANSNYNFKFIPKEKITPNEKNKNYSQDNIEALSESIIVNGLRHNLSVIPDATSDLYRIVSGERRYHAINMMEEKTYKELFPTGIPCKVEKSSISEIDEEIMLISANHDIRETSIEEKRWEIRRLKELYEAKKLSGEITNISKEIAKQLNISQRQAIKYVNAEKLIPELSDLLNQNGISLEDASKFSRLDEWAQLKIVELLNAKGTINTEELETIKKISEEKELEHKRSQQELDHTLQMLKERDKNIEALERRIQSLLEKNQEKTQSDLKEELKYASAAKEKAEHEKLRLENQLEKIRQHQKERESRNTNISENELKRISQIAKTEQALQLFETNFAILKNNKNILKTDPDLKTRLEILKNRINDLHTELTC</sequence>
<feature type="domain" description="ParB-like N-terminal" evidence="3">
    <location>
        <begin position="37"/>
        <end position="135"/>
    </location>
</feature>
<dbReference type="GO" id="GO:0005694">
    <property type="term" value="C:chromosome"/>
    <property type="evidence" value="ECO:0007669"/>
    <property type="project" value="TreeGrafter"/>
</dbReference>
<dbReference type="PATRIC" id="fig|1235802.3.peg.6200"/>
<dbReference type="Proteomes" id="UP000012589">
    <property type="component" value="Unassembled WGS sequence"/>
</dbReference>
<evidence type="ECO:0000256" key="1">
    <source>
        <dbReference type="SAM" id="Coils"/>
    </source>
</evidence>
<dbReference type="EMBL" id="AQFT01000192">
    <property type="protein sequence ID" value="EMZ17853.1"/>
    <property type="molecule type" value="Genomic_DNA"/>
</dbReference>
<protein>
    <recommendedName>
        <fullName evidence="3">ParB-like N-terminal domain-containing protein</fullName>
    </recommendedName>
</protein>
<evidence type="ECO:0000313" key="5">
    <source>
        <dbReference type="Proteomes" id="UP000012589"/>
    </source>
</evidence>
<keyword evidence="1" id="KW-0175">Coiled coil</keyword>
<dbReference type="PANTHER" id="PTHR33375:SF7">
    <property type="entry name" value="CHROMOSOME 2-PARTITIONING PROTEIN PARB-RELATED"/>
    <property type="match status" value="1"/>
</dbReference>
<dbReference type="InterPro" id="IPR036086">
    <property type="entry name" value="ParB/Sulfiredoxin_sf"/>
</dbReference>
<evidence type="ECO:0000256" key="2">
    <source>
        <dbReference type="SAM" id="MobiDB-lite"/>
    </source>
</evidence>
<dbReference type="GO" id="GO:0007059">
    <property type="term" value="P:chromosome segregation"/>
    <property type="evidence" value="ECO:0007669"/>
    <property type="project" value="TreeGrafter"/>
</dbReference>
<accession>N1ZUP7</accession>
<proteinExistence type="predicted"/>
<dbReference type="Gene3D" id="3.90.1530.30">
    <property type="match status" value="1"/>
</dbReference>
<dbReference type="HOGENOM" id="CLU_645130_0_0_9"/>
<dbReference type="SUPFAM" id="SSF110849">
    <property type="entry name" value="ParB/Sulfiredoxin"/>
    <property type="match status" value="1"/>
</dbReference>
<evidence type="ECO:0000313" key="4">
    <source>
        <dbReference type="EMBL" id="EMZ17853.1"/>
    </source>
</evidence>
<dbReference type="SUPFAM" id="SSF109709">
    <property type="entry name" value="KorB DNA-binding domain-like"/>
    <property type="match status" value="1"/>
</dbReference>
<comment type="caution">
    <text evidence="4">The sequence shown here is derived from an EMBL/GenBank/DDBJ whole genome shotgun (WGS) entry which is preliminary data.</text>
</comment>
<feature type="region of interest" description="Disordered" evidence="2">
    <location>
        <begin position="1"/>
        <end position="22"/>
    </location>
</feature>
<dbReference type="PANTHER" id="PTHR33375">
    <property type="entry name" value="CHROMOSOME-PARTITIONING PROTEIN PARB-RELATED"/>
    <property type="match status" value="1"/>
</dbReference>
<dbReference type="InterPro" id="IPR050336">
    <property type="entry name" value="Chromosome_partition/occlusion"/>
</dbReference>
<feature type="coiled-coil region" evidence="1">
    <location>
        <begin position="261"/>
        <end position="370"/>
    </location>
</feature>
<dbReference type="Pfam" id="PF02195">
    <property type="entry name" value="ParB_N"/>
    <property type="match status" value="1"/>
</dbReference>
<dbReference type="Gene3D" id="1.10.10.2830">
    <property type="match status" value="1"/>
</dbReference>
<gene>
    <name evidence="4" type="ORF">C823_05867</name>
</gene>
<dbReference type="SMART" id="SM00470">
    <property type="entry name" value="ParB"/>
    <property type="match status" value="1"/>
</dbReference>
<keyword evidence="5" id="KW-1185">Reference proteome</keyword>
<dbReference type="STRING" id="1235802.C823_05867"/>
<dbReference type="AlphaFoldDB" id="N1ZUP7"/>
<reference evidence="4 5" key="1">
    <citation type="journal article" date="2014" name="Genome Announc.">
        <title>Draft genome sequences of the altered schaedler flora, a defined bacterial community from gnotobiotic mice.</title>
        <authorList>
            <person name="Wannemuehler M.J."/>
            <person name="Overstreet A.M."/>
            <person name="Ward D.V."/>
            <person name="Phillips G.J."/>
        </authorList>
    </citation>
    <scope>NUCLEOTIDE SEQUENCE [LARGE SCALE GENOMIC DNA]</scope>
    <source>
        <strain evidence="4 5">ASF492</strain>
    </source>
</reference>